<keyword evidence="3" id="KW-1185">Reference proteome</keyword>
<reference evidence="2 3" key="1">
    <citation type="submission" date="2014-09" db="EMBL/GenBank/DDBJ databases">
        <title>Genome sequencing of Methyloceanibacter caenitepidi Gela4.</title>
        <authorList>
            <person name="Takeuchi M."/>
            <person name="Susumu S."/>
            <person name="Kamagata Y."/>
            <person name="Oshima K."/>
            <person name="Hattori M."/>
            <person name="Iwasaki W."/>
        </authorList>
    </citation>
    <scope>NUCLEOTIDE SEQUENCE [LARGE SCALE GENOMIC DNA]</scope>
    <source>
        <strain evidence="2 3">Gela4</strain>
    </source>
</reference>
<dbReference type="KEGG" id="mcg:GL4_2464"/>
<feature type="chain" id="PRO_5002037800" evidence="1">
    <location>
        <begin position="28"/>
        <end position="152"/>
    </location>
</feature>
<accession>A0A0A8K7E8</accession>
<gene>
    <name evidence="2" type="ORF">GL4_2464</name>
</gene>
<proteinExistence type="predicted"/>
<keyword evidence="1" id="KW-0732">Signal</keyword>
<feature type="signal peptide" evidence="1">
    <location>
        <begin position="1"/>
        <end position="27"/>
    </location>
</feature>
<protein>
    <submittedName>
        <fullName evidence="2">Uncharacterized protein</fullName>
    </submittedName>
</protein>
<evidence type="ECO:0000313" key="2">
    <source>
        <dbReference type="EMBL" id="BAQ17899.1"/>
    </source>
</evidence>
<dbReference type="AlphaFoldDB" id="A0A0A8K7E8"/>
<name>A0A0A8K7E8_9HYPH</name>
<organism evidence="2 3">
    <name type="scientific">Methyloceanibacter caenitepidi</name>
    <dbReference type="NCBI Taxonomy" id="1384459"/>
    <lineage>
        <taxon>Bacteria</taxon>
        <taxon>Pseudomonadati</taxon>
        <taxon>Pseudomonadota</taxon>
        <taxon>Alphaproteobacteria</taxon>
        <taxon>Hyphomicrobiales</taxon>
        <taxon>Hyphomicrobiaceae</taxon>
        <taxon>Methyloceanibacter</taxon>
    </lineage>
</organism>
<dbReference type="RefSeq" id="WP_156137558.1">
    <property type="nucleotide sequence ID" value="NZ_AP014648.1"/>
</dbReference>
<dbReference type="Proteomes" id="UP000031643">
    <property type="component" value="Chromosome"/>
</dbReference>
<dbReference type="EMBL" id="AP014648">
    <property type="protein sequence ID" value="BAQ17899.1"/>
    <property type="molecule type" value="Genomic_DNA"/>
</dbReference>
<dbReference type="OrthoDB" id="8452413at2"/>
<dbReference type="STRING" id="1384459.GL4_2464"/>
<sequence length="152" mass="16199">MNAFRILAGVAAMAATMCLFQGTGAFAEDAAPDADVVGSASSASHKAPIKVDVVDYKRAEDGPGTLKMSGKAIPGLDLHIFVDGRPFALVKVPEGESTWTIEDQIQLDDNVHLVRVQQFDEKTQMPAATAMFRLKLSPPSPEDLAAPPPRPE</sequence>
<evidence type="ECO:0000313" key="3">
    <source>
        <dbReference type="Proteomes" id="UP000031643"/>
    </source>
</evidence>
<evidence type="ECO:0000256" key="1">
    <source>
        <dbReference type="SAM" id="SignalP"/>
    </source>
</evidence>
<dbReference type="HOGENOM" id="CLU_1720177_0_0_5"/>